<keyword evidence="1" id="KW-1133">Transmembrane helix</keyword>
<evidence type="ECO:0000313" key="2">
    <source>
        <dbReference type="EMBL" id="ABE51613.1"/>
    </source>
</evidence>
<evidence type="ECO:0000256" key="1">
    <source>
        <dbReference type="SAM" id="Phobius"/>
    </source>
</evidence>
<feature type="transmembrane region" description="Helical" evidence="1">
    <location>
        <begin position="12"/>
        <end position="35"/>
    </location>
</feature>
<dbReference type="HOGENOM" id="CLU_2597692_0_0_2"/>
<keyword evidence="3" id="KW-1185">Reference proteome</keyword>
<dbReference type="Proteomes" id="UP000001979">
    <property type="component" value="Chromosome"/>
</dbReference>
<keyword evidence="1" id="KW-0812">Transmembrane</keyword>
<evidence type="ECO:0000313" key="3">
    <source>
        <dbReference type="Proteomes" id="UP000001979"/>
    </source>
</evidence>
<gene>
    <name evidence="2" type="ordered locus">Mbur_0642</name>
</gene>
<organism evidence="2 3">
    <name type="scientific">Methanococcoides burtonii (strain DSM 6242 / NBRC 107633 / OCM 468 / ACE-M)</name>
    <dbReference type="NCBI Taxonomy" id="259564"/>
    <lineage>
        <taxon>Archaea</taxon>
        <taxon>Methanobacteriati</taxon>
        <taxon>Methanobacteriota</taxon>
        <taxon>Stenosarchaea group</taxon>
        <taxon>Methanomicrobia</taxon>
        <taxon>Methanosarcinales</taxon>
        <taxon>Methanosarcinaceae</taxon>
        <taxon>Methanococcoides</taxon>
    </lineage>
</organism>
<feature type="transmembrane region" description="Helical" evidence="1">
    <location>
        <begin position="41"/>
        <end position="60"/>
    </location>
</feature>
<dbReference type="KEGG" id="mbu:Mbur_0642"/>
<dbReference type="STRING" id="259564.Mbur_0642"/>
<keyword evidence="1" id="KW-0472">Membrane</keyword>
<proteinExistence type="predicted"/>
<accession>Q12Y63</accession>
<name>Q12Y63_METBU</name>
<dbReference type="EMBL" id="CP000300">
    <property type="protein sequence ID" value="ABE51613.1"/>
    <property type="molecule type" value="Genomic_DNA"/>
</dbReference>
<sequence length="79" mass="8952">MNSKIDYQSTTRFLMSMGLVLCITGALLFAFLLTIPSSTMVLFLFIFIVVFIFIGFILLYKGFNDLRLSEVQEKGNVLS</sequence>
<reference evidence="3" key="1">
    <citation type="journal article" date="2009" name="ISME J.">
        <title>The genome sequence of the psychrophilic archaeon, Methanococcoides burtonii: the role of genome evolution in cold adaptation.</title>
        <authorList>
            <person name="Allen M.A."/>
            <person name="Lauro F.M."/>
            <person name="Williams T.J."/>
            <person name="Burg D."/>
            <person name="Siddiqui K.S."/>
            <person name="De Francisci D."/>
            <person name="Chong K.W."/>
            <person name="Pilak O."/>
            <person name="Chew H.H."/>
            <person name="De Maere M.Z."/>
            <person name="Ting L."/>
            <person name="Katrib M."/>
            <person name="Ng C."/>
            <person name="Sowers K.R."/>
            <person name="Galperin M.Y."/>
            <person name="Anderson I.J."/>
            <person name="Ivanova N."/>
            <person name="Dalin E."/>
            <person name="Martinez M."/>
            <person name="Lapidus A."/>
            <person name="Hauser L."/>
            <person name="Land M."/>
            <person name="Thomas T."/>
            <person name="Cavicchioli R."/>
        </authorList>
    </citation>
    <scope>NUCLEOTIDE SEQUENCE [LARGE SCALE GENOMIC DNA]</scope>
    <source>
        <strain evidence="3">DSM 6242 / NBRC 107633 / OCM 468 / ACE-M</strain>
    </source>
</reference>
<protein>
    <submittedName>
        <fullName evidence="2">Uncharacterized protein</fullName>
    </submittedName>
</protein>
<dbReference type="AlphaFoldDB" id="Q12Y63"/>